<name>A0ACB8TS79_9APHY</name>
<keyword evidence="2" id="KW-1185">Reference proteome</keyword>
<sequence>MSPETNGPVVTLSYSIHGCSEHSGRYVAENIMINNPQDQSSRWSGAYQTTNARQWMLLRLDSPAVLSESQVPSRFARCTDAYAFVESITFGKFHKPHPCNMKEFKLYVGQWEDNMTEVLHAGLKNDPIPETFSIRNVNEAGLTFPTRYIKIEPLSAHGHSFHTSIWFVQLNGINEEQYMERVQRKHEDYREKIVSSLILKHLRQRRLLGPFRDILSRSGMQLEHPTISALYESLVIEGNFSHCEELLRSMAELSLFSSSLLSSQPYSRWTRLHAVDADGDAPSARGGHAMCIDPENSKIYLLGGWDGQKSLDDFWMYDIKTDKWTVLSYSTSRDPHGPGPRACHKMVFDSKTGDIYVFGRLSDSRPARPESSEEPHNGGVTVSPITSPIPQTSPVAASSSRNLPTSSWSAYPAQLYRYSARGRKSGQWELVTDDTAAVGGPPLVFDHQMVVDSQTQTIYIFGGRVVDGDWDALKYSGFYSYDIKTETWAVIQSSEPDIMLPYIPSRCGHSMVFDHLMQTLFIFGGQREDKYLSDMYAYHIPTNTITELFHHFTAIGGPDACFTQRAVIDPHLREIYVFCGLTRHRSGSATVLENESPHWIYRYERPERSGKWIKMVPEESESMTEANVPGPRYAHQVAYDPIAKAVYMHGGNACLEGEVDEDATQPPPDPESAPEGRSENPQTRTEIMDDLNETKNTPRLDDFWRMTLMRPSSSDIIRRTCFVIRQQHFRELCEDSNPLKALAFLQTEVSAAVDHSDPEEAGVFRALLSHLLAPPKSKKRTRDESVAEPLEPEDDPMTTSSSPVRRAVTLPVSSASDDSSHGSILALTQDPIERAVNGGNVVSDTRFKQRTEVFERLMAYVNEDVKQPDKDLMHMINVDRSEVQ</sequence>
<accession>A0ACB8TS79</accession>
<proteinExistence type="predicted"/>
<comment type="caution">
    <text evidence="1">The sequence shown here is derived from an EMBL/GenBank/DDBJ whole genome shotgun (WGS) entry which is preliminary data.</text>
</comment>
<evidence type="ECO:0000313" key="2">
    <source>
        <dbReference type="Proteomes" id="UP001055072"/>
    </source>
</evidence>
<evidence type="ECO:0000313" key="1">
    <source>
        <dbReference type="EMBL" id="KAI0084905.1"/>
    </source>
</evidence>
<organism evidence="1 2">
    <name type="scientific">Irpex rosettiformis</name>
    <dbReference type="NCBI Taxonomy" id="378272"/>
    <lineage>
        <taxon>Eukaryota</taxon>
        <taxon>Fungi</taxon>
        <taxon>Dikarya</taxon>
        <taxon>Basidiomycota</taxon>
        <taxon>Agaricomycotina</taxon>
        <taxon>Agaricomycetes</taxon>
        <taxon>Polyporales</taxon>
        <taxon>Irpicaceae</taxon>
        <taxon>Irpex</taxon>
    </lineage>
</organism>
<reference evidence="1" key="1">
    <citation type="journal article" date="2021" name="Environ. Microbiol.">
        <title>Gene family expansions and transcriptome signatures uncover fungal adaptations to wood decay.</title>
        <authorList>
            <person name="Hage H."/>
            <person name="Miyauchi S."/>
            <person name="Viragh M."/>
            <person name="Drula E."/>
            <person name="Min B."/>
            <person name="Chaduli D."/>
            <person name="Navarro D."/>
            <person name="Favel A."/>
            <person name="Norest M."/>
            <person name="Lesage-Meessen L."/>
            <person name="Balint B."/>
            <person name="Merenyi Z."/>
            <person name="de Eugenio L."/>
            <person name="Morin E."/>
            <person name="Martinez A.T."/>
            <person name="Baldrian P."/>
            <person name="Stursova M."/>
            <person name="Martinez M.J."/>
            <person name="Novotny C."/>
            <person name="Magnuson J.K."/>
            <person name="Spatafora J.W."/>
            <person name="Maurice S."/>
            <person name="Pangilinan J."/>
            <person name="Andreopoulos W."/>
            <person name="LaButti K."/>
            <person name="Hundley H."/>
            <person name="Na H."/>
            <person name="Kuo A."/>
            <person name="Barry K."/>
            <person name="Lipzen A."/>
            <person name="Henrissat B."/>
            <person name="Riley R."/>
            <person name="Ahrendt S."/>
            <person name="Nagy L.G."/>
            <person name="Grigoriev I.V."/>
            <person name="Martin F."/>
            <person name="Rosso M.N."/>
        </authorList>
    </citation>
    <scope>NUCLEOTIDE SEQUENCE</scope>
    <source>
        <strain evidence="1">CBS 384.51</strain>
    </source>
</reference>
<dbReference type="EMBL" id="MU274937">
    <property type="protein sequence ID" value="KAI0084905.1"/>
    <property type="molecule type" value="Genomic_DNA"/>
</dbReference>
<gene>
    <name evidence="1" type="ORF">BDY19DRAFT_472945</name>
</gene>
<protein>
    <submittedName>
        <fullName evidence="1">Muskelin N-terminus-domain-containing protein</fullName>
    </submittedName>
</protein>
<dbReference type="Proteomes" id="UP001055072">
    <property type="component" value="Unassembled WGS sequence"/>
</dbReference>